<dbReference type="InterPro" id="IPR027417">
    <property type="entry name" value="P-loop_NTPase"/>
</dbReference>
<evidence type="ECO:0000256" key="4">
    <source>
        <dbReference type="ARBA" id="ARBA00022993"/>
    </source>
</evidence>
<evidence type="ECO:0000313" key="7">
    <source>
        <dbReference type="EMBL" id="MFC6034944.1"/>
    </source>
</evidence>
<evidence type="ECO:0000256" key="6">
    <source>
        <dbReference type="NCBIfam" id="TIGR00152"/>
    </source>
</evidence>
<evidence type="ECO:0000313" key="8">
    <source>
        <dbReference type="Proteomes" id="UP001596116"/>
    </source>
</evidence>
<protein>
    <recommendedName>
        <fullName evidence="5 6">Dephospho-CoA kinase</fullName>
        <ecNumber evidence="5 6">2.7.1.24</ecNumber>
    </recommendedName>
    <alternativeName>
        <fullName evidence="5">Dephosphocoenzyme A kinase</fullName>
    </alternativeName>
</protein>
<comment type="caution">
    <text evidence="7">The sequence shown here is derived from an EMBL/GenBank/DDBJ whole genome shotgun (WGS) entry which is preliminary data.</text>
</comment>
<keyword evidence="4 5" id="KW-0173">Coenzyme A biosynthesis</keyword>
<feature type="binding site" evidence="5">
    <location>
        <begin position="11"/>
        <end position="16"/>
    </location>
    <ligand>
        <name>ATP</name>
        <dbReference type="ChEBI" id="CHEBI:30616"/>
    </ligand>
</feature>
<name>A0ABW1KST7_9PROT</name>
<comment type="catalytic activity">
    <reaction evidence="5">
        <text>3'-dephospho-CoA + ATP = ADP + CoA + H(+)</text>
        <dbReference type="Rhea" id="RHEA:18245"/>
        <dbReference type="ChEBI" id="CHEBI:15378"/>
        <dbReference type="ChEBI" id="CHEBI:30616"/>
        <dbReference type="ChEBI" id="CHEBI:57287"/>
        <dbReference type="ChEBI" id="CHEBI:57328"/>
        <dbReference type="ChEBI" id="CHEBI:456216"/>
        <dbReference type="EC" id="2.7.1.24"/>
    </reaction>
</comment>
<dbReference type="Proteomes" id="UP001596116">
    <property type="component" value="Unassembled WGS sequence"/>
</dbReference>
<evidence type="ECO:0000256" key="3">
    <source>
        <dbReference type="ARBA" id="ARBA00022840"/>
    </source>
</evidence>
<keyword evidence="8" id="KW-1185">Reference proteome</keyword>
<organism evidence="7 8">
    <name type="scientific">Hyphococcus aureus</name>
    <dbReference type="NCBI Taxonomy" id="2666033"/>
    <lineage>
        <taxon>Bacteria</taxon>
        <taxon>Pseudomonadati</taxon>
        <taxon>Pseudomonadota</taxon>
        <taxon>Alphaproteobacteria</taxon>
        <taxon>Parvularculales</taxon>
        <taxon>Parvularculaceae</taxon>
        <taxon>Hyphococcus</taxon>
    </lineage>
</organism>
<dbReference type="PROSITE" id="PS51219">
    <property type="entry name" value="DPCK"/>
    <property type="match status" value="1"/>
</dbReference>
<comment type="subcellular location">
    <subcellularLocation>
        <location evidence="5">Cytoplasm</location>
    </subcellularLocation>
</comment>
<dbReference type="HAMAP" id="MF_00376">
    <property type="entry name" value="Dephospho_CoA_kinase"/>
    <property type="match status" value="1"/>
</dbReference>
<keyword evidence="3 5" id="KW-0067">ATP-binding</keyword>
<sequence length="200" mass="21581">MIRIGLTGSIGMGKSTVLQMFADLGAATWDADAAVHRLYEKDGAAVEPLKELFPDAIIDGAVDRAALAKIVLADTQALAKLEALVHPLVAEDREAFMLAAAAAGEDAVVLDIPLLFENGTEKFFDVTVVVSAPSEVQRSRVLARPGMSEEKFNAILRLQTPDEEKRQCADYVIDTGAPLDETRAQVRLAYSEILKRVSEA</sequence>
<keyword evidence="5 7" id="KW-0808">Transferase</keyword>
<dbReference type="CDD" id="cd02022">
    <property type="entry name" value="DPCK"/>
    <property type="match status" value="1"/>
</dbReference>
<dbReference type="RefSeq" id="WP_379879722.1">
    <property type="nucleotide sequence ID" value="NZ_JBHPON010000001.1"/>
</dbReference>
<dbReference type="NCBIfam" id="TIGR00152">
    <property type="entry name" value="dephospho-CoA kinase"/>
    <property type="match status" value="1"/>
</dbReference>
<dbReference type="InterPro" id="IPR001977">
    <property type="entry name" value="Depp_CoAkinase"/>
</dbReference>
<comment type="function">
    <text evidence="5">Catalyzes the phosphorylation of the 3'-hydroxyl group of dephosphocoenzyme A to form coenzyme A.</text>
</comment>
<comment type="similarity">
    <text evidence="1 5">Belongs to the CoaE family.</text>
</comment>
<dbReference type="PANTHER" id="PTHR10695:SF46">
    <property type="entry name" value="BIFUNCTIONAL COENZYME A SYNTHASE-RELATED"/>
    <property type="match status" value="1"/>
</dbReference>
<accession>A0ABW1KST7</accession>
<dbReference type="Pfam" id="PF01121">
    <property type="entry name" value="CoaE"/>
    <property type="match status" value="1"/>
</dbReference>
<evidence type="ECO:0000256" key="1">
    <source>
        <dbReference type="ARBA" id="ARBA00009018"/>
    </source>
</evidence>
<dbReference type="EC" id="2.7.1.24" evidence="5 6"/>
<dbReference type="SUPFAM" id="SSF52540">
    <property type="entry name" value="P-loop containing nucleoside triphosphate hydrolases"/>
    <property type="match status" value="1"/>
</dbReference>
<proteinExistence type="inferred from homology"/>
<keyword evidence="2 5" id="KW-0547">Nucleotide-binding</keyword>
<keyword evidence="5 7" id="KW-0418">Kinase</keyword>
<gene>
    <name evidence="5 7" type="primary">coaE</name>
    <name evidence="7" type="ORF">ACFMB1_05275</name>
</gene>
<dbReference type="Gene3D" id="3.40.50.300">
    <property type="entry name" value="P-loop containing nucleotide triphosphate hydrolases"/>
    <property type="match status" value="1"/>
</dbReference>
<dbReference type="EMBL" id="JBHPON010000001">
    <property type="protein sequence ID" value="MFC6034944.1"/>
    <property type="molecule type" value="Genomic_DNA"/>
</dbReference>
<dbReference type="PANTHER" id="PTHR10695">
    <property type="entry name" value="DEPHOSPHO-COA KINASE-RELATED"/>
    <property type="match status" value="1"/>
</dbReference>
<evidence type="ECO:0000256" key="2">
    <source>
        <dbReference type="ARBA" id="ARBA00022741"/>
    </source>
</evidence>
<evidence type="ECO:0000256" key="5">
    <source>
        <dbReference type="HAMAP-Rule" id="MF_00376"/>
    </source>
</evidence>
<comment type="pathway">
    <text evidence="5">Cofactor biosynthesis; coenzyme A biosynthesis; CoA from (R)-pantothenate: step 5/5.</text>
</comment>
<dbReference type="GO" id="GO:0004140">
    <property type="term" value="F:dephospho-CoA kinase activity"/>
    <property type="evidence" value="ECO:0007669"/>
    <property type="project" value="UniProtKB-EC"/>
</dbReference>
<keyword evidence="5" id="KW-0963">Cytoplasm</keyword>
<reference evidence="7 8" key="1">
    <citation type="submission" date="2024-09" db="EMBL/GenBank/DDBJ databases">
        <authorList>
            <person name="Zhang Z.-H."/>
        </authorList>
    </citation>
    <scope>NUCLEOTIDE SEQUENCE [LARGE SCALE GENOMIC DNA]</scope>
    <source>
        <strain evidence="7 8">HHTR114</strain>
    </source>
</reference>